<evidence type="ECO:0000313" key="1">
    <source>
        <dbReference type="EMBL" id="GAC93922.1"/>
    </source>
</evidence>
<dbReference type="GeneID" id="24106788"/>
<sequence>MIGGPEEPSRELFKFAGPSSPNLTVPRNAEAAYSASHTNRVAAHTFDSCGLLMKATGERKKRRELTVKYRFRAPQQKINNEARRRRPKGEQGSLLLRYMTFNIIGRRLPVQEHLLSTHIVFDVTIRKSHKCQNLSCSEDGGLTVDPKNSLHLSRRSKGLTLARNSGSRQTKQFFRTLN</sequence>
<dbReference type="EMBL" id="DF238779">
    <property type="protein sequence ID" value="GAC93922.1"/>
    <property type="molecule type" value="Genomic_DNA"/>
</dbReference>
<dbReference type="AlphaFoldDB" id="R9NZ30"/>
<organism evidence="1 2">
    <name type="scientific">Pseudozyma hubeiensis (strain SY62)</name>
    <name type="common">Yeast</name>
    <dbReference type="NCBI Taxonomy" id="1305764"/>
    <lineage>
        <taxon>Eukaryota</taxon>
        <taxon>Fungi</taxon>
        <taxon>Dikarya</taxon>
        <taxon>Basidiomycota</taxon>
        <taxon>Ustilaginomycotina</taxon>
        <taxon>Ustilaginomycetes</taxon>
        <taxon>Ustilaginales</taxon>
        <taxon>Ustilaginaceae</taxon>
        <taxon>Pseudozyma</taxon>
    </lineage>
</organism>
<accession>R9NZ30</accession>
<dbReference type="Proteomes" id="UP000014071">
    <property type="component" value="Unassembled WGS sequence"/>
</dbReference>
<name>R9NZ30_PSEHS</name>
<keyword evidence="1" id="KW-0560">Oxidoreductase</keyword>
<gene>
    <name evidence="1" type="ORF">PHSY_001490</name>
</gene>
<proteinExistence type="predicted"/>
<protein>
    <submittedName>
        <fullName evidence="1">Predicted glucose-6-phosphate 1-dehydrogenase</fullName>
        <ecNumber evidence="1">1.1.1.49</ecNumber>
    </submittedName>
</protein>
<reference evidence="2" key="1">
    <citation type="journal article" date="2013" name="Genome Announc.">
        <title>Draft genome sequence of the basidiomycetous yeast-like fungus Pseudozyma hubeiensis SY62, which produces an abundant amount of the biosurfactant mannosylerythritol lipids.</title>
        <authorList>
            <person name="Konishi M."/>
            <person name="Hatada Y."/>
            <person name="Horiuchi J."/>
        </authorList>
    </citation>
    <scope>NUCLEOTIDE SEQUENCE [LARGE SCALE GENOMIC DNA]</scope>
    <source>
        <strain evidence="2">SY62</strain>
    </source>
</reference>
<keyword evidence="2" id="KW-1185">Reference proteome</keyword>
<dbReference type="RefSeq" id="XP_012187509.1">
    <property type="nucleotide sequence ID" value="XM_012332119.1"/>
</dbReference>
<dbReference type="GO" id="GO:0004345">
    <property type="term" value="F:glucose-6-phosphate dehydrogenase activity"/>
    <property type="evidence" value="ECO:0007669"/>
    <property type="project" value="UniProtKB-EC"/>
</dbReference>
<evidence type="ECO:0000313" key="2">
    <source>
        <dbReference type="Proteomes" id="UP000014071"/>
    </source>
</evidence>
<dbReference type="EC" id="1.1.1.49" evidence="1"/>
<dbReference type="HOGENOM" id="CLU_1511238_0_0_1"/>